<protein>
    <submittedName>
        <fullName evidence="1">Uncharacterized protein</fullName>
    </submittedName>
</protein>
<dbReference type="EMBL" id="CP003969">
    <property type="protein sequence ID" value="AGP37435.1"/>
    <property type="molecule type" value="Genomic_DNA"/>
</dbReference>
<dbReference type="PATRIC" id="fig|1254432.3.peg.5641"/>
<organism evidence="1 2">
    <name type="scientific">Sorangium cellulosum So0157-2</name>
    <dbReference type="NCBI Taxonomy" id="1254432"/>
    <lineage>
        <taxon>Bacteria</taxon>
        <taxon>Pseudomonadati</taxon>
        <taxon>Myxococcota</taxon>
        <taxon>Polyangia</taxon>
        <taxon>Polyangiales</taxon>
        <taxon>Polyangiaceae</taxon>
        <taxon>Sorangium</taxon>
    </lineage>
</organism>
<accession>S4XZW1</accession>
<evidence type="ECO:0000313" key="2">
    <source>
        <dbReference type="Proteomes" id="UP000014803"/>
    </source>
</evidence>
<gene>
    <name evidence="1" type="ORF">SCE1572_24850</name>
</gene>
<dbReference type="Proteomes" id="UP000014803">
    <property type="component" value="Chromosome"/>
</dbReference>
<evidence type="ECO:0000313" key="1">
    <source>
        <dbReference type="EMBL" id="AGP37435.1"/>
    </source>
</evidence>
<name>S4XZW1_SORCE</name>
<dbReference type="STRING" id="1254432.SCE1572_24850"/>
<dbReference type="KEGG" id="scu:SCE1572_24850"/>
<dbReference type="HOGENOM" id="CLU_794320_0_0_7"/>
<sequence>MAYDRAALVRALSAAYNGMEQKREALLLCERAGIDLFSINHDQSVQGIFDEVTRVHAAKIPKLVECALADARKARHHEAIRAACKPKASALPRHPAANAYLRLDRHDIWSDLQSRSANDPRAHALLLCGAPEDGHQYFLNRVRAFEDDLGARALPVDSTVFNLRDARKALLALRDVLARELGEDVAVDALPDAIARLTEDRSLILIYPTYPEALDAAHARWLKAHHTDAIPELYRQAVERRGGAGGGALITLQPIVWRPRLWDWIEALSAHRVTHGALAPLEPQATRHELKRIERSDIEMFFRELYSGHPDAIDAATSRGLKLYEASDDAQSFFARLQELLSAADAAQR</sequence>
<dbReference type="AlphaFoldDB" id="S4XZW1"/>
<proteinExistence type="predicted"/>
<reference evidence="1 2" key="1">
    <citation type="journal article" date="2013" name="Sci. Rep.">
        <title>Extraordinary expansion of a Sorangium cellulosum genome from an alkaline milieu.</title>
        <authorList>
            <person name="Han K."/>
            <person name="Li Z.F."/>
            <person name="Peng R."/>
            <person name="Zhu L.P."/>
            <person name="Zhou T."/>
            <person name="Wang L.G."/>
            <person name="Li S.G."/>
            <person name="Zhang X.B."/>
            <person name="Hu W."/>
            <person name="Wu Z.H."/>
            <person name="Qin N."/>
            <person name="Li Y.Z."/>
        </authorList>
    </citation>
    <scope>NUCLEOTIDE SEQUENCE [LARGE SCALE GENOMIC DNA]</scope>
    <source>
        <strain evidence="1 2">So0157-2</strain>
    </source>
</reference>